<comment type="caution">
    <text evidence="1">The sequence shown here is derived from an EMBL/GenBank/DDBJ whole genome shotgun (WGS) entry which is preliminary data.</text>
</comment>
<reference evidence="1" key="1">
    <citation type="journal article" date="2019" name="BMC Genomics">
        <title>A new reference genome for Sorghum bicolor reveals high levels of sequence similarity between sweet and grain genotypes: implications for the genetics of sugar metabolism.</title>
        <authorList>
            <person name="Cooper E.A."/>
            <person name="Brenton Z.W."/>
            <person name="Flinn B.S."/>
            <person name="Jenkins J."/>
            <person name="Shu S."/>
            <person name="Flowers D."/>
            <person name="Luo F."/>
            <person name="Wang Y."/>
            <person name="Xia P."/>
            <person name="Barry K."/>
            <person name="Daum C."/>
            <person name="Lipzen A."/>
            <person name="Yoshinaga Y."/>
            <person name="Schmutz J."/>
            <person name="Saski C."/>
            <person name="Vermerris W."/>
            <person name="Kresovich S."/>
        </authorList>
    </citation>
    <scope>NUCLEOTIDE SEQUENCE</scope>
</reference>
<sequence length="68" mass="7719">MAFLRPRQNLMKRWLIFSCPFLSLMMLSRLLARLRRGEALAGNGHPLRVAARASKASKQEGTIEHQAD</sequence>
<proteinExistence type="predicted"/>
<name>A0A921U073_SORBI</name>
<evidence type="ECO:0000313" key="2">
    <source>
        <dbReference type="Proteomes" id="UP000807115"/>
    </source>
</evidence>
<accession>A0A921U073</accession>
<dbReference type="AlphaFoldDB" id="A0A921U073"/>
<reference evidence="1" key="2">
    <citation type="submission" date="2020-10" db="EMBL/GenBank/DDBJ databases">
        <authorList>
            <person name="Cooper E.A."/>
            <person name="Brenton Z.W."/>
            <person name="Flinn B.S."/>
            <person name="Jenkins J."/>
            <person name="Shu S."/>
            <person name="Flowers D."/>
            <person name="Luo F."/>
            <person name="Wang Y."/>
            <person name="Xia P."/>
            <person name="Barry K."/>
            <person name="Daum C."/>
            <person name="Lipzen A."/>
            <person name="Yoshinaga Y."/>
            <person name="Schmutz J."/>
            <person name="Saski C."/>
            <person name="Vermerris W."/>
            <person name="Kresovich S."/>
        </authorList>
    </citation>
    <scope>NUCLEOTIDE SEQUENCE</scope>
</reference>
<organism evidence="1 2">
    <name type="scientific">Sorghum bicolor</name>
    <name type="common">Sorghum</name>
    <name type="synonym">Sorghum vulgare</name>
    <dbReference type="NCBI Taxonomy" id="4558"/>
    <lineage>
        <taxon>Eukaryota</taxon>
        <taxon>Viridiplantae</taxon>
        <taxon>Streptophyta</taxon>
        <taxon>Embryophyta</taxon>
        <taxon>Tracheophyta</taxon>
        <taxon>Spermatophyta</taxon>
        <taxon>Magnoliopsida</taxon>
        <taxon>Liliopsida</taxon>
        <taxon>Poales</taxon>
        <taxon>Poaceae</taxon>
        <taxon>PACMAD clade</taxon>
        <taxon>Panicoideae</taxon>
        <taxon>Andropogonodae</taxon>
        <taxon>Andropogoneae</taxon>
        <taxon>Sorghinae</taxon>
        <taxon>Sorghum</taxon>
    </lineage>
</organism>
<dbReference type="EMBL" id="CM027689">
    <property type="protein sequence ID" value="KAG0513313.1"/>
    <property type="molecule type" value="Genomic_DNA"/>
</dbReference>
<gene>
    <name evidence="1" type="ORF">BDA96_10G091000</name>
</gene>
<protein>
    <submittedName>
        <fullName evidence="1">Uncharacterized protein</fullName>
    </submittedName>
</protein>
<dbReference type="Proteomes" id="UP000807115">
    <property type="component" value="Chromosome 10"/>
</dbReference>
<evidence type="ECO:0000313" key="1">
    <source>
        <dbReference type="EMBL" id="KAG0513313.1"/>
    </source>
</evidence>